<evidence type="ECO:0000256" key="1">
    <source>
        <dbReference type="SAM" id="MobiDB-lite"/>
    </source>
</evidence>
<dbReference type="OrthoDB" id="3270451at2759"/>
<proteinExistence type="predicted"/>
<feature type="compositionally biased region" description="Polar residues" evidence="1">
    <location>
        <begin position="1066"/>
        <end position="1083"/>
    </location>
</feature>
<dbReference type="EMBL" id="KN838966">
    <property type="protein sequence ID" value="KIJ91799.1"/>
    <property type="molecule type" value="Genomic_DNA"/>
</dbReference>
<organism evidence="2 3">
    <name type="scientific">Laccaria amethystina LaAM-08-1</name>
    <dbReference type="NCBI Taxonomy" id="1095629"/>
    <lineage>
        <taxon>Eukaryota</taxon>
        <taxon>Fungi</taxon>
        <taxon>Dikarya</taxon>
        <taxon>Basidiomycota</taxon>
        <taxon>Agaricomycotina</taxon>
        <taxon>Agaricomycetes</taxon>
        <taxon>Agaricomycetidae</taxon>
        <taxon>Agaricales</taxon>
        <taxon>Agaricineae</taxon>
        <taxon>Hydnangiaceae</taxon>
        <taxon>Laccaria</taxon>
    </lineage>
</organism>
<reference evidence="2 3" key="1">
    <citation type="submission" date="2014-04" db="EMBL/GenBank/DDBJ databases">
        <authorList>
            <consortium name="DOE Joint Genome Institute"/>
            <person name="Kuo A."/>
            <person name="Kohler A."/>
            <person name="Nagy L.G."/>
            <person name="Floudas D."/>
            <person name="Copeland A."/>
            <person name="Barry K.W."/>
            <person name="Cichocki N."/>
            <person name="Veneault-Fourrey C."/>
            <person name="LaButti K."/>
            <person name="Lindquist E.A."/>
            <person name="Lipzen A."/>
            <person name="Lundell T."/>
            <person name="Morin E."/>
            <person name="Murat C."/>
            <person name="Sun H."/>
            <person name="Tunlid A."/>
            <person name="Henrissat B."/>
            <person name="Grigoriev I.V."/>
            <person name="Hibbett D.S."/>
            <person name="Martin F."/>
            <person name="Nordberg H.P."/>
            <person name="Cantor M.N."/>
            <person name="Hua S.X."/>
        </authorList>
    </citation>
    <scope>NUCLEOTIDE SEQUENCE [LARGE SCALE GENOMIC DNA]</scope>
    <source>
        <strain evidence="2 3">LaAM-08-1</strain>
    </source>
</reference>
<dbReference type="AlphaFoldDB" id="A0A0C9WHU4"/>
<dbReference type="STRING" id="1095629.A0A0C9WHU4"/>
<protein>
    <recommendedName>
        <fullName evidence="4">JmjC domain-containing protein</fullName>
    </recommendedName>
</protein>
<feature type="region of interest" description="Disordered" evidence="1">
    <location>
        <begin position="1065"/>
        <end position="1098"/>
    </location>
</feature>
<keyword evidence="3" id="KW-1185">Reference proteome</keyword>
<dbReference type="SUPFAM" id="SSF51197">
    <property type="entry name" value="Clavaminate synthase-like"/>
    <property type="match status" value="1"/>
</dbReference>
<reference evidence="3" key="2">
    <citation type="submission" date="2015-01" db="EMBL/GenBank/DDBJ databases">
        <title>Evolutionary Origins and Diversification of the Mycorrhizal Mutualists.</title>
        <authorList>
            <consortium name="DOE Joint Genome Institute"/>
            <consortium name="Mycorrhizal Genomics Consortium"/>
            <person name="Kohler A."/>
            <person name="Kuo A."/>
            <person name="Nagy L.G."/>
            <person name="Floudas D."/>
            <person name="Copeland A."/>
            <person name="Barry K.W."/>
            <person name="Cichocki N."/>
            <person name="Veneault-Fourrey C."/>
            <person name="LaButti K."/>
            <person name="Lindquist E.A."/>
            <person name="Lipzen A."/>
            <person name="Lundell T."/>
            <person name="Morin E."/>
            <person name="Murat C."/>
            <person name="Riley R."/>
            <person name="Ohm R."/>
            <person name="Sun H."/>
            <person name="Tunlid A."/>
            <person name="Henrissat B."/>
            <person name="Grigoriev I.V."/>
            <person name="Hibbett D.S."/>
            <person name="Martin F."/>
        </authorList>
    </citation>
    <scope>NUCLEOTIDE SEQUENCE [LARGE SCALE GENOMIC DNA]</scope>
    <source>
        <strain evidence="3">LaAM-08-1</strain>
    </source>
</reference>
<dbReference type="Proteomes" id="UP000054477">
    <property type="component" value="Unassembled WGS sequence"/>
</dbReference>
<dbReference type="HOGENOM" id="CLU_283566_0_0_1"/>
<dbReference type="Gene3D" id="2.60.120.650">
    <property type="entry name" value="Cupin"/>
    <property type="match status" value="1"/>
</dbReference>
<feature type="region of interest" description="Disordered" evidence="1">
    <location>
        <begin position="305"/>
        <end position="336"/>
    </location>
</feature>
<name>A0A0C9WHU4_9AGAR</name>
<sequence>MIIDCDPSGNHKTPKYHRRPVLGCGPSLSWDRMTDWTEALKTFRIEMSALPGSDISESLSPNTEVSLLRSTSSKYKQGSALTSIANVEAAALLVKAMWKGYWSDPDKKKETVIDFLANCRQDSSRIYSSLEGFESAEATAMGIRDFQRLNLPIHVAGFVTPLGLLTGVNLCRRDYDRYSIFLMWKALGNMQHPVLLLVEKLLWRAIFSVARGETGQAALTTFLVSVPWERLVILKTQDREWFHAAGKRDMKHLEEFDNIHIAGDIPIGWPLTLIGDQTVQRPPRNSQSKRFFRFVLASTATPVRPFVPPIESAESGHNHSSHSDANADPASDQHQDDAVVDDDFQMHEEDLSQIVEDEELGDAELIDDEAEDADNPMAKQSLLPSSSQHDHDHDRDILMGDLSDISNLSDDDSVPDTTQVIISKEETPASETKRNKLKSTTAIKGIGSTAEWPIDEVEMERMKASVLNSRSKRAVIGLIMRLTSSSGTASRTEFIKFESHKEYLLYGPYRDDSPVRYTPTYHHMIDLKRFDELWGSITKHYASPGLEEPPLPLHLVKPDASIFWISTYDDFKKMSHFQKQDLMRKRKVVVVTGVPTDGCAFDEDGLSELAGLDVAVDVQDLSVEVKNGNYNSRLRYGTLRQLLESSRDEKGHILNALNFPLSTCDTTPDGIASDLSAWTATESTPWCNDYCSPFPTKDFRWGLAANTGAAHLWHIDSDGFGTFISPLTGGKLWMVARPVGSDPDAFSRTDVFSGHYAIEGTNEHIFVTEAMLLIPGIRLYMPPNTPHCVVTTSHSICRGGHFYSSGAIRDTVAALFHTFAAGGYITNTSHGASRIVLRRLVFLWHSNVVLGQNRDSTRIAPHVPDITTWEGVLDLLAVCGLMELLNVVDASTYLVASSKLKYDSPLKANPGMSARHRLECIAARQASREMLGHFFTHFDLINFDGKSIDGVHDFWWPYFARQLVCLENLKHTAWKEKINGAKDCTFKKFAQQVRFVYEGFPPEFAAICEQLRNDQVDNFAWPRALQYSIRPLVNPRSDIRFDLTGLTDEDRAYFKSFENPPFEPLSSASGQTYGSPSAVISNTTKEKSGMRCTWNTPS</sequence>
<accession>A0A0C9WHU4</accession>
<evidence type="ECO:0008006" key="4">
    <source>
        <dbReference type="Google" id="ProtNLM"/>
    </source>
</evidence>
<evidence type="ECO:0000313" key="3">
    <source>
        <dbReference type="Proteomes" id="UP000054477"/>
    </source>
</evidence>
<gene>
    <name evidence="2" type="ORF">K443DRAFT_653076</name>
</gene>
<evidence type="ECO:0000313" key="2">
    <source>
        <dbReference type="EMBL" id="KIJ91799.1"/>
    </source>
</evidence>